<proteinExistence type="predicted"/>
<comment type="caution">
    <text evidence="2">The sequence shown here is derived from an EMBL/GenBank/DDBJ whole genome shotgun (WGS) entry which is preliminary data.</text>
</comment>
<accession>A0A8X7V4F9</accession>
<sequence length="105" mass="12414">MGAWSKRWPDEYRTDYDPDILSFLFDGRRGGGYGQGVSTRHGRGGRDFHRKRQRKMIAMDVRTQKRNSDCETRRDSDHDMRPEKDPRFSESSDSVDGEDDRKRRS</sequence>
<feature type="compositionally biased region" description="Basic residues" evidence="1">
    <location>
        <begin position="40"/>
        <end position="55"/>
    </location>
</feature>
<evidence type="ECO:0008006" key="4">
    <source>
        <dbReference type="Google" id="ProtNLM"/>
    </source>
</evidence>
<evidence type="ECO:0000256" key="1">
    <source>
        <dbReference type="SAM" id="MobiDB-lite"/>
    </source>
</evidence>
<evidence type="ECO:0000313" key="3">
    <source>
        <dbReference type="Proteomes" id="UP000886595"/>
    </source>
</evidence>
<dbReference type="EMBL" id="JAAMPC010000007">
    <property type="protein sequence ID" value="KAG2301889.1"/>
    <property type="molecule type" value="Genomic_DNA"/>
</dbReference>
<evidence type="ECO:0000313" key="2">
    <source>
        <dbReference type="EMBL" id="KAG2301889.1"/>
    </source>
</evidence>
<feature type="compositionally biased region" description="Basic and acidic residues" evidence="1">
    <location>
        <begin position="62"/>
        <end position="90"/>
    </location>
</feature>
<feature type="region of interest" description="Disordered" evidence="1">
    <location>
        <begin position="27"/>
        <end position="105"/>
    </location>
</feature>
<reference evidence="2 3" key="1">
    <citation type="submission" date="2020-02" db="EMBL/GenBank/DDBJ databases">
        <authorList>
            <person name="Ma Q."/>
            <person name="Huang Y."/>
            <person name="Song X."/>
            <person name="Pei D."/>
        </authorList>
    </citation>
    <scope>NUCLEOTIDE SEQUENCE [LARGE SCALE GENOMIC DNA]</scope>
    <source>
        <strain evidence="2">Sxm20200214</strain>
        <tissue evidence="2">Leaf</tissue>
    </source>
</reference>
<organism evidence="2 3">
    <name type="scientific">Brassica carinata</name>
    <name type="common">Ethiopian mustard</name>
    <name type="synonym">Abyssinian cabbage</name>
    <dbReference type="NCBI Taxonomy" id="52824"/>
    <lineage>
        <taxon>Eukaryota</taxon>
        <taxon>Viridiplantae</taxon>
        <taxon>Streptophyta</taxon>
        <taxon>Embryophyta</taxon>
        <taxon>Tracheophyta</taxon>
        <taxon>Spermatophyta</taxon>
        <taxon>Magnoliopsida</taxon>
        <taxon>eudicotyledons</taxon>
        <taxon>Gunneridae</taxon>
        <taxon>Pentapetalae</taxon>
        <taxon>rosids</taxon>
        <taxon>malvids</taxon>
        <taxon>Brassicales</taxon>
        <taxon>Brassicaceae</taxon>
        <taxon>Brassiceae</taxon>
        <taxon>Brassica</taxon>
    </lineage>
</organism>
<name>A0A8X7V4F9_BRACI</name>
<keyword evidence="3" id="KW-1185">Reference proteome</keyword>
<protein>
    <recommendedName>
        <fullName evidence="4">Nuclear cap-binding protein subunit 2</fullName>
    </recommendedName>
</protein>
<dbReference type="Proteomes" id="UP000886595">
    <property type="component" value="Unassembled WGS sequence"/>
</dbReference>
<gene>
    <name evidence="2" type="ORF">Bca52824_030540</name>
</gene>
<dbReference type="AlphaFoldDB" id="A0A8X7V4F9"/>